<reference evidence="2" key="1">
    <citation type="submission" date="2020-03" db="EMBL/GenBank/DDBJ databases">
        <title>Comparative analysis of multidrug resistant Escherichia coli ST216 isolates from silver gulls in Australia.</title>
        <authorList>
            <person name="Tarabai H."/>
            <person name="Wyrsch E.R."/>
            <person name="Bitar I."/>
            <person name="Djordjevic S.P."/>
            <person name="Dolejska M."/>
        </authorList>
    </citation>
    <scope>NUCLEOTIDE SEQUENCE</scope>
    <source>
        <strain evidence="2">CE1537</strain>
        <plasmid evidence="2">pCE1537-B</plasmid>
    </source>
</reference>
<keyword evidence="1" id="KW-0812">Transmembrane</keyword>
<keyword evidence="1" id="KW-1133">Transmembrane helix</keyword>
<name>A0A7T7GQ71_ECOLX</name>
<feature type="transmembrane region" description="Helical" evidence="1">
    <location>
        <begin position="158"/>
        <end position="182"/>
    </location>
</feature>
<dbReference type="AlphaFoldDB" id="A0A7T7GQ71"/>
<protein>
    <submittedName>
        <fullName evidence="2">Uncharacterized protein</fullName>
    </submittedName>
</protein>
<dbReference type="EMBL" id="MT162140">
    <property type="protein sequence ID" value="QQM12382.1"/>
    <property type="molecule type" value="Genomic_DNA"/>
</dbReference>
<dbReference type="RefSeq" id="WP_193958555.1">
    <property type="nucleotide sequence ID" value="NZ_JABBCF010000010.1"/>
</dbReference>
<geneLocation type="plasmid" evidence="2">
    <name>pCE1537-B</name>
</geneLocation>
<sequence length="199" mass="23404">MNKEYVEFLKMLSPFIILAISTILIPWIKRFYSSYISFFSLPTSKKIEAIEYINGYKKSSNTLEKLKHKIIISDYKLHENTDLSKCVISFFYEDISKNGYFAKSLLRIKGLYVIENGRIRVSVGNVLFALAFWLFTFFTYYLAYYFSADWNKGLPNAIFPFSLIVAAVFYTFLIMIVSTRFISVLKNKKRFNKYLSSRL</sequence>
<evidence type="ECO:0000313" key="2">
    <source>
        <dbReference type="EMBL" id="QQM12382.1"/>
    </source>
</evidence>
<keyword evidence="1" id="KW-0472">Membrane</keyword>
<feature type="transmembrane region" description="Helical" evidence="1">
    <location>
        <begin position="12"/>
        <end position="28"/>
    </location>
</feature>
<proteinExistence type="predicted"/>
<organism evidence="2">
    <name type="scientific">Escherichia coli</name>
    <dbReference type="NCBI Taxonomy" id="562"/>
    <lineage>
        <taxon>Bacteria</taxon>
        <taxon>Pseudomonadati</taxon>
        <taxon>Pseudomonadota</taxon>
        <taxon>Gammaproteobacteria</taxon>
        <taxon>Enterobacterales</taxon>
        <taxon>Enterobacteriaceae</taxon>
        <taxon>Escherichia</taxon>
    </lineage>
</organism>
<evidence type="ECO:0000256" key="1">
    <source>
        <dbReference type="SAM" id="Phobius"/>
    </source>
</evidence>
<accession>A0A7T7GQ71</accession>
<feature type="transmembrane region" description="Helical" evidence="1">
    <location>
        <begin position="126"/>
        <end position="146"/>
    </location>
</feature>
<keyword evidence="2" id="KW-0614">Plasmid</keyword>